<name>A0A7M5XA91_9CNID</name>
<evidence type="ECO:0000313" key="5">
    <source>
        <dbReference type="Proteomes" id="UP000594262"/>
    </source>
</evidence>
<reference evidence="4" key="1">
    <citation type="submission" date="2021-01" db="UniProtKB">
        <authorList>
            <consortium name="EnsemblMetazoa"/>
        </authorList>
    </citation>
    <scope>IDENTIFICATION</scope>
</reference>
<evidence type="ECO:0000256" key="1">
    <source>
        <dbReference type="ARBA" id="ARBA00007527"/>
    </source>
</evidence>
<dbReference type="PANTHER" id="PTHR10858">
    <property type="entry name" value="DEOXYRIBONUCLEASE II"/>
    <property type="match status" value="1"/>
</dbReference>
<dbReference type="AlphaFoldDB" id="A0A7M5XA91"/>
<protein>
    <submittedName>
        <fullName evidence="4">Uncharacterized protein</fullName>
    </submittedName>
</protein>
<accession>A0A7M5XA91</accession>
<dbReference type="OrthoDB" id="10261598at2759"/>
<evidence type="ECO:0000313" key="4">
    <source>
        <dbReference type="EnsemblMetazoa" id="CLYHEMP019653.1"/>
    </source>
</evidence>
<dbReference type="Pfam" id="PF03265">
    <property type="entry name" value="DNase_II"/>
    <property type="match status" value="1"/>
</dbReference>
<dbReference type="Proteomes" id="UP000594262">
    <property type="component" value="Unplaced"/>
</dbReference>
<keyword evidence="3" id="KW-0732">Signal</keyword>
<organism evidence="4 5">
    <name type="scientific">Clytia hemisphaerica</name>
    <dbReference type="NCBI Taxonomy" id="252671"/>
    <lineage>
        <taxon>Eukaryota</taxon>
        <taxon>Metazoa</taxon>
        <taxon>Cnidaria</taxon>
        <taxon>Hydrozoa</taxon>
        <taxon>Hydroidolina</taxon>
        <taxon>Leptothecata</taxon>
        <taxon>Obeliida</taxon>
        <taxon>Clytiidae</taxon>
        <taxon>Clytia</taxon>
    </lineage>
</organism>
<dbReference type="GO" id="GO:0004531">
    <property type="term" value="F:deoxyribonuclease II activity"/>
    <property type="evidence" value="ECO:0007669"/>
    <property type="project" value="InterPro"/>
</dbReference>
<keyword evidence="5" id="KW-1185">Reference proteome</keyword>
<sequence>MRRSSFLILMFFSLWTVTDGAMPCIGKNGKPVDMYVLYKLPKIYWQDVPEYVKDGSAYAYLDNEDMEFTLSPTLITSPQSVAGLTLNQVYDAYENRATPSGQAHLFYNDANLDINDDSYNSKWGHTKGAMAFDQQIGFWMIHSVPHFPDFAKNGYSYPSSGHKYGQMFFCMTLNSSAINDVGLQLRYNNPYVQDSFMPEEWNDKFPNIAALLKGEIIDSDPYYHIQDFISLGGMKLKSFAKGTKFNKDLYSTLVAPTLKINLLTETWQNGQGNLGSACNTSYTVEDVTNIKLDVPDGSYYAFRDTNDHSKYALSDTADNPYVCIGDINRQTGQFKRGGGTVCTKNASLWKTFRGMVDDINSCQNQDQFEDIFDMI</sequence>
<feature type="chain" id="PRO_5029902865" evidence="3">
    <location>
        <begin position="21"/>
        <end position="375"/>
    </location>
</feature>
<dbReference type="CDD" id="cd09120">
    <property type="entry name" value="PLDc_DNaseII_1"/>
    <property type="match status" value="1"/>
</dbReference>
<dbReference type="EnsemblMetazoa" id="CLYHEMT019653.1">
    <property type="protein sequence ID" value="CLYHEMP019653.1"/>
    <property type="gene ID" value="CLYHEMG019653"/>
</dbReference>
<dbReference type="CDD" id="cd09121">
    <property type="entry name" value="PLDc_DNaseII_2"/>
    <property type="match status" value="1"/>
</dbReference>
<keyword evidence="2" id="KW-0378">Hydrolase</keyword>
<dbReference type="InterPro" id="IPR004947">
    <property type="entry name" value="DNase_II"/>
</dbReference>
<dbReference type="RefSeq" id="XP_066936865.1">
    <property type="nucleotide sequence ID" value="XM_067080764.1"/>
</dbReference>
<evidence type="ECO:0000256" key="3">
    <source>
        <dbReference type="SAM" id="SignalP"/>
    </source>
</evidence>
<evidence type="ECO:0000256" key="2">
    <source>
        <dbReference type="ARBA" id="ARBA00022801"/>
    </source>
</evidence>
<dbReference type="RefSeq" id="XP_066936866.1">
    <property type="nucleotide sequence ID" value="XM_067080765.1"/>
</dbReference>
<proteinExistence type="inferred from homology"/>
<comment type="similarity">
    <text evidence="1">Belongs to the DNase II family.</text>
</comment>
<dbReference type="GeneID" id="136824788"/>
<dbReference type="GO" id="GO:0006309">
    <property type="term" value="P:apoptotic DNA fragmentation"/>
    <property type="evidence" value="ECO:0007669"/>
    <property type="project" value="TreeGrafter"/>
</dbReference>
<dbReference type="PANTHER" id="PTHR10858:SF30">
    <property type="entry name" value="CELL-DEATH-RELATED NUCLEASE 7"/>
    <property type="match status" value="1"/>
</dbReference>
<feature type="signal peptide" evidence="3">
    <location>
        <begin position="1"/>
        <end position="20"/>
    </location>
</feature>